<dbReference type="GO" id="GO:0005634">
    <property type="term" value="C:nucleus"/>
    <property type="evidence" value="ECO:0007669"/>
    <property type="project" value="TreeGrafter"/>
</dbReference>
<comment type="similarity">
    <text evidence="2">Belongs to the cytidine and deoxycytidylate deaminase family. ADAT3 subfamily.</text>
</comment>
<evidence type="ECO:0000256" key="1">
    <source>
        <dbReference type="ARBA" id="ARBA00022694"/>
    </source>
</evidence>
<organism evidence="4 6">
    <name type="scientific">Auxenochlorella protothecoides</name>
    <name type="common">Green microalga</name>
    <name type="synonym">Chlorella protothecoides</name>
    <dbReference type="NCBI Taxonomy" id="3075"/>
    <lineage>
        <taxon>Eukaryota</taxon>
        <taxon>Viridiplantae</taxon>
        <taxon>Chlorophyta</taxon>
        <taxon>core chlorophytes</taxon>
        <taxon>Trebouxiophyceae</taxon>
        <taxon>Chlorellales</taxon>
        <taxon>Chlorellaceae</taxon>
        <taxon>Auxenochlorella</taxon>
    </lineage>
</organism>
<dbReference type="STRING" id="3075.A0A087SE03"/>
<keyword evidence="6" id="KW-1185">Reference proteome</keyword>
<reference evidence="5" key="3">
    <citation type="submission" date="2018-10" db="EMBL/GenBank/DDBJ databases">
        <authorList>
            <person name="Hovde B."/>
            <person name="Zhang X."/>
        </authorList>
    </citation>
    <scope>NUCLEOTIDE SEQUENCE [LARGE SCALE GENOMIC DNA]</scope>
    <source>
        <strain evidence="5">UTEX 25</strain>
    </source>
</reference>
<dbReference type="RefSeq" id="XP_011396835.1">
    <property type="nucleotide sequence ID" value="XM_011398533.1"/>
</dbReference>
<dbReference type="Gene3D" id="3.40.140.10">
    <property type="entry name" value="Cytidine Deaminase, domain 2"/>
    <property type="match status" value="1"/>
</dbReference>
<sequence>MCDSQAEAVCAGAPAPPLAKPRVIPARDPPTLQLARWYAATIPTSHGGILTRALAGPCPLTALHHVKRIRRHPQDAAALQILVCPVPDGEGLPEGVSAIVQEHSLSLSEVGVPELAPATRADWAGWGAHWPLTWRAPDPQLQPEHVALDPAEETAMRQHLAAVVVRADACGANVCAVVDPFTGAFVDKVLACCTAAPDVHPLQHAVMLAVEAVAAGQRARLQQEEGGSAQDGCPKRPRLAEDIMLHGAPCPYLCTGYDVYLAVEPCIMCAMALVHSRARRVIFCDADAAGGALGGTGGLRLQAERSLNHHYHVYHLARACGHA</sequence>
<evidence type="ECO:0000259" key="3">
    <source>
        <dbReference type="PROSITE" id="PS51747"/>
    </source>
</evidence>
<proteinExistence type="inferred from homology"/>
<dbReference type="InterPro" id="IPR016193">
    <property type="entry name" value="Cytidine_deaminase-like"/>
</dbReference>
<name>A0A087SE03_AUXPR</name>
<feature type="domain" description="CMP/dCMP-type deaminase" evidence="3">
    <location>
        <begin position="135"/>
        <end position="307"/>
    </location>
</feature>
<reference evidence="7" key="2">
    <citation type="journal article" date="2018" name="Algal Res.">
        <title>Characterization of plant carbon substrate utilization by Auxenochlorella protothecoides.</title>
        <authorList>
            <person name="Vogler B.W."/>
            <person name="Starkenburg S.R."/>
            <person name="Sudasinghe N."/>
            <person name="Schambach J.Y."/>
            <person name="Rollin J.A."/>
            <person name="Pattathil S."/>
            <person name="Barry A.N."/>
        </authorList>
    </citation>
    <scope>NUCLEOTIDE SEQUENCE [LARGE SCALE GENOMIC DNA]</scope>
    <source>
        <strain evidence="7">UTEX 25</strain>
    </source>
</reference>
<dbReference type="SUPFAM" id="SSF53927">
    <property type="entry name" value="Cytidine deaminase-like"/>
    <property type="match status" value="1"/>
</dbReference>
<evidence type="ECO:0000313" key="6">
    <source>
        <dbReference type="Proteomes" id="UP000028924"/>
    </source>
</evidence>
<dbReference type="Pfam" id="PF00383">
    <property type="entry name" value="dCMP_cyt_deam_1"/>
    <property type="match status" value="1"/>
</dbReference>
<dbReference type="EMBL" id="KL662101">
    <property type="protein sequence ID" value="KFM23957.1"/>
    <property type="molecule type" value="Genomic_DNA"/>
</dbReference>
<dbReference type="Proteomes" id="UP000028924">
    <property type="component" value="Unassembled WGS sequence"/>
</dbReference>
<protein>
    <submittedName>
        <fullName evidence="4">Putative inactive tRNA-specific adenosine deaminase-like protein 3</fullName>
    </submittedName>
</protein>
<dbReference type="EMBL" id="QOKY01000172">
    <property type="protein sequence ID" value="RMZ54766.1"/>
    <property type="molecule type" value="Genomic_DNA"/>
</dbReference>
<dbReference type="InterPro" id="IPR002125">
    <property type="entry name" value="CMP_dCMP_dom"/>
</dbReference>
<evidence type="ECO:0000313" key="4">
    <source>
        <dbReference type="EMBL" id="KFM23957.1"/>
    </source>
</evidence>
<dbReference type="KEGG" id="apro:F751_6925"/>
<evidence type="ECO:0000256" key="2">
    <source>
        <dbReference type="ARBA" id="ARBA00038160"/>
    </source>
</evidence>
<dbReference type="PROSITE" id="PS51747">
    <property type="entry name" value="CYT_DCMP_DEAMINASES_2"/>
    <property type="match status" value="1"/>
</dbReference>
<dbReference type="Proteomes" id="UP000279271">
    <property type="component" value="Unassembled WGS sequence"/>
</dbReference>
<dbReference type="GeneID" id="23618316"/>
<dbReference type="OrthoDB" id="3180714at2759"/>
<dbReference type="AlphaFoldDB" id="A0A087SE03"/>
<dbReference type="GO" id="GO:0005737">
    <property type="term" value="C:cytoplasm"/>
    <property type="evidence" value="ECO:0007669"/>
    <property type="project" value="TreeGrafter"/>
</dbReference>
<dbReference type="GO" id="GO:0008033">
    <property type="term" value="P:tRNA processing"/>
    <property type="evidence" value="ECO:0007669"/>
    <property type="project" value="UniProtKB-KW"/>
</dbReference>
<evidence type="ECO:0000313" key="7">
    <source>
        <dbReference type="Proteomes" id="UP000279271"/>
    </source>
</evidence>
<dbReference type="GO" id="GO:0052717">
    <property type="term" value="F:tRNA-specific adenosine-34 deaminase activity"/>
    <property type="evidence" value="ECO:0007669"/>
    <property type="project" value="TreeGrafter"/>
</dbReference>
<gene>
    <name evidence="5" type="ORF">APUTEX25_000283</name>
    <name evidence="4" type="ORF">F751_6925</name>
</gene>
<dbReference type="PANTHER" id="PTHR11079:SF156">
    <property type="entry name" value="INACTIVE TRNA-SPECIFIC ADENOSINE DEAMINASE-LIKE PROTEIN 3-RELATED"/>
    <property type="match status" value="1"/>
</dbReference>
<accession>A0A087SE03</accession>
<dbReference type="PANTHER" id="PTHR11079">
    <property type="entry name" value="CYTOSINE DEAMINASE FAMILY MEMBER"/>
    <property type="match status" value="1"/>
</dbReference>
<reference evidence="4 6" key="1">
    <citation type="journal article" date="2014" name="BMC Genomics">
        <title>Oil accumulation mechanisms of the oleaginous microalga Chlorella protothecoides revealed through its genome, transcriptomes, and proteomes.</title>
        <authorList>
            <person name="Gao C."/>
            <person name="Wang Y."/>
            <person name="Shen Y."/>
            <person name="Yan D."/>
            <person name="He X."/>
            <person name="Dai J."/>
            <person name="Wu Q."/>
        </authorList>
    </citation>
    <scope>NUCLEOTIDE SEQUENCE [LARGE SCALE GENOMIC DNA]</scope>
    <source>
        <strain evidence="4 6">0710</strain>
    </source>
</reference>
<keyword evidence="1" id="KW-0819">tRNA processing</keyword>
<dbReference type="eggNOG" id="KOG2771">
    <property type="taxonomic scope" value="Eukaryota"/>
</dbReference>
<reference evidence="5" key="4">
    <citation type="submission" date="2018-11" db="EMBL/GenBank/DDBJ databases">
        <title>Characterization of plant carbon substrate utilization by Auxenochlorella protothecoides.</title>
        <authorList>
            <person name="Vogler B.W."/>
            <person name="Starkenburg S.R."/>
            <person name="Sudasinghe N."/>
            <person name="Schambach J.Y."/>
            <person name="Rollin J.A."/>
            <person name="Pattathil S."/>
            <person name="Barry A.N."/>
        </authorList>
    </citation>
    <scope>NUCLEOTIDE SEQUENCE [LARGE SCALE GENOMIC DNA]</scope>
    <source>
        <strain evidence="5">UTEX 25</strain>
    </source>
</reference>
<evidence type="ECO:0000313" key="5">
    <source>
        <dbReference type="EMBL" id="RMZ54766.1"/>
    </source>
</evidence>